<feature type="disulfide bond" evidence="6">
    <location>
        <begin position="388"/>
        <end position="415"/>
    </location>
</feature>
<dbReference type="SUPFAM" id="SSF57535">
    <property type="entry name" value="Complement control module/SCR domain"/>
    <property type="match status" value="6"/>
</dbReference>
<dbReference type="SMART" id="SM00032">
    <property type="entry name" value="CCP"/>
    <property type="match status" value="6"/>
</dbReference>
<dbReference type="PANTHER" id="PTHR45785:SF2">
    <property type="entry name" value="COMPLEMENT FACTOR H-RELATED"/>
    <property type="match status" value="1"/>
</dbReference>
<evidence type="ECO:0000256" key="7">
    <source>
        <dbReference type="SAM" id="SignalP"/>
    </source>
</evidence>
<evidence type="ECO:0000256" key="6">
    <source>
        <dbReference type="PROSITE-ProRule" id="PRU00302"/>
    </source>
</evidence>
<feature type="domain" description="Sushi" evidence="8">
    <location>
        <begin position="236"/>
        <end position="292"/>
    </location>
</feature>
<dbReference type="InParanoid" id="A0A3P8WMA7"/>
<dbReference type="InterPro" id="IPR051503">
    <property type="entry name" value="ComplSys_Reg/VirEntry_Med"/>
</dbReference>
<dbReference type="GeneTree" id="ENSGT00940000154967"/>
<feature type="domain" description="Sushi" evidence="8">
    <location>
        <begin position="26"/>
        <end position="91"/>
    </location>
</feature>
<feature type="domain" description="Sushi" evidence="8">
    <location>
        <begin position="171"/>
        <end position="235"/>
    </location>
</feature>
<protein>
    <submittedName>
        <fullName evidence="9">Complement receptor type 1-like</fullName>
    </submittedName>
</protein>
<reference evidence="9" key="2">
    <citation type="submission" date="2025-08" db="UniProtKB">
        <authorList>
            <consortium name="Ensembl"/>
        </authorList>
    </citation>
    <scope>IDENTIFICATION</scope>
</reference>
<evidence type="ECO:0000313" key="10">
    <source>
        <dbReference type="Proteomes" id="UP000265120"/>
    </source>
</evidence>
<name>A0A3P8WMA7_CYNSE</name>
<dbReference type="InterPro" id="IPR000436">
    <property type="entry name" value="Sushi_SCR_CCP_dom"/>
</dbReference>
<keyword evidence="5 6" id="KW-1015">Disulfide bond</keyword>
<evidence type="ECO:0000256" key="3">
    <source>
        <dbReference type="ARBA" id="ARBA00022729"/>
    </source>
</evidence>
<evidence type="ECO:0000256" key="4">
    <source>
        <dbReference type="ARBA" id="ARBA00022737"/>
    </source>
</evidence>
<dbReference type="STRING" id="244447.ENSCSEP00000027607"/>
<evidence type="ECO:0000256" key="1">
    <source>
        <dbReference type="ARBA" id="ARBA00004328"/>
    </source>
</evidence>
<accession>A0A3P8WMA7</accession>
<comment type="caution">
    <text evidence="6">Lacks conserved residue(s) required for the propagation of feature annotation.</text>
</comment>
<dbReference type="Proteomes" id="UP000265120">
    <property type="component" value="Chromosome 10"/>
</dbReference>
<reference evidence="9 10" key="1">
    <citation type="journal article" date="2014" name="Nat. Genet.">
        <title>Whole-genome sequence of a flatfish provides insights into ZW sex chromosome evolution and adaptation to a benthic lifestyle.</title>
        <authorList>
            <person name="Chen S."/>
            <person name="Zhang G."/>
            <person name="Shao C."/>
            <person name="Huang Q."/>
            <person name="Liu G."/>
            <person name="Zhang P."/>
            <person name="Song W."/>
            <person name="An N."/>
            <person name="Chalopin D."/>
            <person name="Volff J.N."/>
            <person name="Hong Y."/>
            <person name="Li Q."/>
            <person name="Sha Z."/>
            <person name="Zhou H."/>
            <person name="Xie M."/>
            <person name="Yu Q."/>
            <person name="Liu Y."/>
            <person name="Xiang H."/>
            <person name="Wang N."/>
            <person name="Wu K."/>
            <person name="Yang C."/>
            <person name="Zhou Q."/>
            <person name="Liao X."/>
            <person name="Yang L."/>
            <person name="Hu Q."/>
            <person name="Zhang J."/>
            <person name="Meng L."/>
            <person name="Jin L."/>
            <person name="Tian Y."/>
            <person name="Lian J."/>
            <person name="Yang J."/>
            <person name="Miao G."/>
            <person name="Liu S."/>
            <person name="Liang Z."/>
            <person name="Yan F."/>
            <person name="Li Y."/>
            <person name="Sun B."/>
            <person name="Zhang H."/>
            <person name="Zhang J."/>
            <person name="Zhu Y."/>
            <person name="Du M."/>
            <person name="Zhao Y."/>
            <person name="Schartl M."/>
            <person name="Tang Q."/>
            <person name="Wang J."/>
        </authorList>
    </citation>
    <scope>NUCLEOTIDE SEQUENCE</scope>
</reference>
<keyword evidence="3 7" id="KW-0732">Signal</keyword>
<dbReference type="CDD" id="cd00033">
    <property type="entry name" value="CCP"/>
    <property type="match status" value="5"/>
</dbReference>
<feature type="chain" id="PRO_5018334665" evidence="7">
    <location>
        <begin position="23"/>
        <end position="455"/>
    </location>
</feature>
<dbReference type="Ensembl" id="ENSCSET00000027976.1">
    <property type="protein sequence ID" value="ENSCSEP00000027607.1"/>
    <property type="gene ID" value="ENSCSEG00000017618.1"/>
</dbReference>
<feature type="domain" description="Sushi" evidence="8">
    <location>
        <begin position="358"/>
        <end position="417"/>
    </location>
</feature>
<dbReference type="InterPro" id="IPR035976">
    <property type="entry name" value="Sushi/SCR/CCP_sf"/>
</dbReference>
<dbReference type="AlphaFoldDB" id="A0A3P8WMA7"/>
<keyword evidence="10" id="KW-1185">Reference proteome</keyword>
<dbReference type="Pfam" id="PF00084">
    <property type="entry name" value="Sushi"/>
    <property type="match status" value="6"/>
</dbReference>
<comment type="subcellular location">
    <subcellularLocation>
        <location evidence="1">Virion</location>
    </subcellularLocation>
</comment>
<reference evidence="9" key="3">
    <citation type="submission" date="2025-09" db="UniProtKB">
        <authorList>
            <consortium name="Ensembl"/>
        </authorList>
    </citation>
    <scope>IDENTIFICATION</scope>
</reference>
<dbReference type="Gene3D" id="2.10.70.10">
    <property type="entry name" value="Complement Module, domain 1"/>
    <property type="match status" value="6"/>
</dbReference>
<evidence type="ECO:0000256" key="2">
    <source>
        <dbReference type="ARBA" id="ARBA00022659"/>
    </source>
</evidence>
<evidence type="ECO:0000259" key="8">
    <source>
        <dbReference type="PROSITE" id="PS50923"/>
    </source>
</evidence>
<evidence type="ECO:0000256" key="5">
    <source>
        <dbReference type="ARBA" id="ARBA00023157"/>
    </source>
</evidence>
<feature type="disulfide bond" evidence="6">
    <location>
        <begin position="206"/>
        <end position="233"/>
    </location>
</feature>
<feature type="domain" description="Sushi" evidence="8">
    <location>
        <begin position="94"/>
        <end position="153"/>
    </location>
</feature>
<sequence length="455" mass="50291">MRTISWTTAVLCAVFVTSTGKAEQVKDCAAPIQFPHVRLRGVYNGRQTFKTGEKVYYICAEGFTEAGNYKKRRGVKCVGGKWTKLKLNCTKEGITCPAPLVANSVMIGGEVPPYQVGHKVTFTCRPGFHLTGSEHITCGSLGMWQPKLPRCILLPMSTEEPFYDVELPPAGGCSRPAAIKNSNADLTEKYMMRKTFSSGDQVQYMCNVGYAPAGGSSYRTCRNGKWTGLFMRCERKMCGTAGEILNGEFSYTGVEFGDTATAVCNNGYVLVGQKTRNCLSNGWDGRIPVCEAVVCDEPEKTNAERSDFQEPPHTYRNVIHYQCPSGTLVGKEEIWCTENGRWSAPPPHCAGLVRSLRRTCPPPNVANAYWTHSHYPWHHYGDVISVSCTQGYVLTGPSAISCGVDGQWSPVLPECKSRKCKCTSCLCIITADIQEHFVFTYVFFFQNHCCCCDVT</sequence>
<feature type="domain" description="Sushi" evidence="8">
    <location>
        <begin position="293"/>
        <end position="351"/>
    </location>
</feature>
<feature type="disulfide bond" evidence="6">
    <location>
        <begin position="124"/>
        <end position="151"/>
    </location>
</feature>
<keyword evidence="2 6" id="KW-0768">Sushi</keyword>
<dbReference type="PROSITE" id="PS50923">
    <property type="entry name" value="SUSHI"/>
    <property type="match status" value="6"/>
</dbReference>
<organism evidence="9 10">
    <name type="scientific">Cynoglossus semilaevis</name>
    <name type="common">Tongue sole</name>
    <dbReference type="NCBI Taxonomy" id="244447"/>
    <lineage>
        <taxon>Eukaryota</taxon>
        <taxon>Metazoa</taxon>
        <taxon>Chordata</taxon>
        <taxon>Craniata</taxon>
        <taxon>Vertebrata</taxon>
        <taxon>Euteleostomi</taxon>
        <taxon>Actinopterygii</taxon>
        <taxon>Neopterygii</taxon>
        <taxon>Teleostei</taxon>
        <taxon>Neoteleostei</taxon>
        <taxon>Acanthomorphata</taxon>
        <taxon>Carangaria</taxon>
        <taxon>Pleuronectiformes</taxon>
        <taxon>Pleuronectoidei</taxon>
        <taxon>Cynoglossidae</taxon>
        <taxon>Cynoglossinae</taxon>
        <taxon>Cynoglossus</taxon>
    </lineage>
</organism>
<evidence type="ECO:0000313" key="9">
    <source>
        <dbReference type="Ensembl" id="ENSCSEP00000027607.1"/>
    </source>
</evidence>
<proteinExistence type="predicted"/>
<dbReference type="FunFam" id="2.10.70.10:FF:000014">
    <property type="entry name" value="Membrane cofactor protein"/>
    <property type="match status" value="2"/>
</dbReference>
<keyword evidence="4" id="KW-0677">Repeat</keyword>
<dbReference type="PANTHER" id="PTHR45785">
    <property type="entry name" value="COMPLEMENT FACTOR H-RELATED"/>
    <property type="match status" value="1"/>
</dbReference>
<feature type="signal peptide" evidence="7">
    <location>
        <begin position="1"/>
        <end position="22"/>
    </location>
</feature>